<proteinExistence type="predicted"/>
<gene>
    <name evidence="2" type="ORF">BDV95DRAFT_617567</name>
</gene>
<evidence type="ECO:0000313" key="2">
    <source>
        <dbReference type="EMBL" id="KAF2873881.1"/>
    </source>
</evidence>
<feature type="compositionally biased region" description="Polar residues" evidence="1">
    <location>
        <begin position="55"/>
        <end position="66"/>
    </location>
</feature>
<feature type="compositionally biased region" description="Basic and acidic residues" evidence="1">
    <location>
        <begin position="162"/>
        <end position="206"/>
    </location>
</feature>
<dbReference type="AlphaFoldDB" id="A0A7C8MCX4"/>
<dbReference type="OrthoDB" id="5418203at2759"/>
<protein>
    <submittedName>
        <fullName evidence="2">Uncharacterized protein</fullName>
    </submittedName>
</protein>
<keyword evidence="3" id="KW-1185">Reference proteome</keyword>
<comment type="caution">
    <text evidence="2">The sequence shown here is derived from an EMBL/GenBank/DDBJ whole genome shotgun (WGS) entry which is preliminary data.</text>
</comment>
<accession>A0A7C8MCX4</accession>
<dbReference type="Proteomes" id="UP000481861">
    <property type="component" value="Unassembled WGS sequence"/>
</dbReference>
<organism evidence="2 3">
    <name type="scientific">Massariosphaeria phaeospora</name>
    <dbReference type="NCBI Taxonomy" id="100035"/>
    <lineage>
        <taxon>Eukaryota</taxon>
        <taxon>Fungi</taxon>
        <taxon>Dikarya</taxon>
        <taxon>Ascomycota</taxon>
        <taxon>Pezizomycotina</taxon>
        <taxon>Dothideomycetes</taxon>
        <taxon>Pleosporomycetidae</taxon>
        <taxon>Pleosporales</taxon>
        <taxon>Pleosporales incertae sedis</taxon>
        <taxon>Massariosphaeria</taxon>
    </lineage>
</organism>
<feature type="region of interest" description="Disordered" evidence="1">
    <location>
        <begin position="16"/>
        <end position="206"/>
    </location>
</feature>
<evidence type="ECO:0000256" key="1">
    <source>
        <dbReference type="SAM" id="MobiDB-lite"/>
    </source>
</evidence>
<feature type="compositionally biased region" description="Low complexity" evidence="1">
    <location>
        <begin position="74"/>
        <end position="92"/>
    </location>
</feature>
<dbReference type="EMBL" id="JAADJZ010000007">
    <property type="protein sequence ID" value="KAF2873881.1"/>
    <property type="molecule type" value="Genomic_DNA"/>
</dbReference>
<sequence>MAHATPSAADVANTLSTLQLSANSPHELQAKPKSGPVADSWDAELSGSDTETETDPSTQRPSFRSRSSTKDKPTTPLSPLSPISTTTSSNNLPNPPPPTPASPTPFEFPDNVPFPRAASVGSPDREAARRGSGAASPQRRPEKTTAVAGRLIAGALGVRAPRRTDEEREFDKAVREKERRRRDEERNREKREKEAAEERKRSVWED</sequence>
<feature type="compositionally biased region" description="Polar residues" evidence="1">
    <location>
        <begin position="16"/>
        <end position="26"/>
    </location>
</feature>
<evidence type="ECO:0000313" key="3">
    <source>
        <dbReference type="Proteomes" id="UP000481861"/>
    </source>
</evidence>
<reference evidence="2 3" key="1">
    <citation type="submission" date="2020-01" db="EMBL/GenBank/DDBJ databases">
        <authorList>
            <consortium name="DOE Joint Genome Institute"/>
            <person name="Haridas S."/>
            <person name="Albert R."/>
            <person name="Binder M."/>
            <person name="Bloem J."/>
            <person name="Labutti K."/>
            <person name="Salamov A."/>
            <person name="Andreopoulos B."/>
            <person name="Baker S.E."/>
            <person name="Barry K."/>
            <person name="Bills G."/>
            <person name="Bluhm B.H."/>
            <person name="Cannon C."/>
            <person name="Castanera R."/>
            <person name="Culley D.E."/>
            <person name="Daum C."/>
            <person name="Ezra D."/>
            <person name="Gonzalez J.B."/>
            <person name="Henrissat B."/>
            <person name="Kuo A."/>
            <person name="Liang C."/>
            <person name="Lipzen A."/>
            <person name="Lutzoni F."/>
            <person name="Magnuson J."/>
            <person name="Mondo S."/>
            <person name="Nolan M."/>
            <person name="Ohm R."/>
            <person name="Pangilinan J."/>
            <person name="Park H.-J.H."/>
            <person name="Ramirez L."/>
            <person name="Alfaro M."/>
            <person name="Sun H."/>
            <person name="Tritt A."/>
            <person name="Yoshinaga Y."/>
            <person name="Zwiers L.-H.L."/>
            <person name="Turgeon B.G."/>
            <person name="Goodwin S.B."/>
            <person name="Spatafora J.W."/>
            <person name="Crous P.W."/>
            <person name="Grigoriev I.V."/>
        </authorList>
    </citation>
    <scope>NUCLEOTIDE SEQUENCE [LARGE SCALE GENOMIC DNA]</scope>
    <source>
        <strain evidence="2 3">CBS 611.86</strain>
    </source>
</reference>
<feature type="compositionally biased region" description="Pro residues" evidence="1">
    <location>
        <begin position="93"/>
        <end position="103"/>
    </location>
</feature>
<name>A0A7C8MCX4_9PLEO</name>